<protein>
    <submittedName>
        <fullName evidence="1">Lipoprotein</fullName>
    </submittedName>
</protein>
<proteinExistence type="predicted"/>
<dbReference type="InterPro" id="IPR032216">
    <property type="entry name" value="DUF5035"/>
</dbReference>
<sequence length="175" mass="19794">MYFCGIKKQNISMKRSVLWLLPLFCGACADEGESPVITVEKLYIKTAANEGTERVDYANRIEDLPVLKEGDEVEAILHLDGNGADLKTFSLMNDRELVVKPLQFDKTEISTEGNLTNESKGQYRFKDGVRQSQVMVRAVIEESGKKEVKLSFYLSSKAECEGDEEEIEFQLQLED</sequence>
<accession>J9CW11</accession>
<reference evidence="1" key="1">
    <citation type="journal article" date="2012" name="PLoS ONE">
        <title>Gene sets for utilization of primary and secondary nutrition supplies in the distal gut of endangered iberian lynx.</title>
        <authorList>
            <person name="Alcaide M."/>
            <person name="Messina E."/>
            <person name="Richter M."/>
            <person name="Bargiela R."/>
            <person name="Peplies J."/>
            <person name="Huws S.A."/>
            <person name="Newbold C.J."/>
            <person name="Golyshin P.N."/>
            <person name="Simon M.A."/>
            <person name="Lopez G."/>
            <person name="Yakimov M.M."/>
            <person name="Ferrer M."/>
        </authorList>
    </citation>
    <scope>NUCLEOTIDE SEQUENCE</scope>
</reference>
<dbReference type="AlphaFoldDB" id="J9CW11"/>
<keyword evidence="1" id="KW-0449">Lipoprotein</keyword>
<gene>
    <name evidence="1" type="ORF">EVA_07479</name>
</gene>
<comment type="caution">
    <text evidence="1">The sequence shown here is derived from an EMBL/GenBank/DDBJ whole genome shotgun (WGS) entry which is preliminary data.</text>
</comment>
<dbReference type="Pfam" id="PF16438">
    <property type="entry name" value="DUF5035"/>
    <property type="match status" value="1"/>
</dbReference>
<organism evidence="1">
    <name type="scientific">gut metagenome</name>
    <dbReference type="NCBI Taxonomy" id="749906"/>
    <lineage>
        <taxon>unclassified sequences</taxon>
        <taxon>metagenomes</taxon>
        <taxon>organismal metagenomes</taxon>
    </lineage>
</organism>
<dbReference type="EMBL" id="AMCI01001814">
    <property type="protein sequence ID" value="EJX04421.1"/>
    <property type="molecule type" value="Genomic_DNA"/>
</dbReference>
<evidence type="ECO:0000313" key="1">
    <source>
        <dbReference type="EMBL" id="EJX04421.1"/>
    </source>
</evidence>
<name>J9CW11_9ZZZZ</name>